<keyword evidence="3" id="KW-0037">Angiogenesis</keyword>
<reference evidence="11 12" key="1">
    <citation type="submission" date="2019-09" db="EMBL/GenBank/DDBJ databases">
        <title>Bird 10,000 Genomes (B10K) Project - Family phase.</title>
        <authorList>
            <person name="Zhang G."/>
        </authorList>
    </citation>
    <scope>NUCLEOTIDE SEQUENCE [LARGE SCALE GENOMIC DNA]</scope>
    <source>
        <strain evidence="11">B10K-DU-002-03</strain>
        <tissue evidence="11">Muscle</tissue>
    </source>
</reference>
<comment type="caution">
    <text evidence="11">The sequence shown here is derived from an EMBL/GenBank/DDBJ whole genome shotgun (WGS) entry which is preliminary data.</text>
</comment>
<dbReference type="InterPro" id="IPR014716">
    <property type="entry name" value="Fibrinogen_a/b/g_C_1"/>
</dbReference>
<protein>
    <submittedName>
        <fullName evidence="11">ANGP4 protein</fullName>
    </submittedName>
</protein>
<keyword evidence="12" id="KW-1185">Reference proteome</keyword>
<dbReference type="SMART" id="SM00186">
    <property type="entry name" value="FBG"/>
    <property type="match status" value="1"/>
</dbReference>
<evidence type="ECO:0000256" key="2">
    <source>
        <dbReference type="ARBA" id="ARBA00022525"/>
    </source>
</evidence>
<keyword evidence="2" id="KW-0964">Secreted</keyword>
<evidence type="ECO:0000256" key="1">
    <source>
        <dbReference type="ARBA" id="ARBA00004613"/>
    </source>
</evidence>
<dbReference type="Pfam" id="PF00147">
    <property type="entry name" value="Fibrinogen_C"/>
    <property type="match status" value="1"/>
</dbReference>
<dbReference type="PANTHER" id="PTHR47221:SF6">
    <property type="entry name" value="FIBRINOGEN ALPHA CHAIN"/>
    <property type="match status" value="1"/>
</dbReference>
<dbReference type="EMBL" id="VXBA01002083">
    <property type="protein sequence ID" value="NXM69688.1"/>
    <property type="molecule type" value="Genomic_DNA"/>
</dbReference>
<organism evidence="11 12">
    <name type="scientific">Serilophus lunatus</name>
    <name type="common">silver-breasted broadbill</name>
    <dbReference type="NCBI Taxonomy" id="239386"/>
    <lineage>
        <taxon>Eukaryota</taxon>
        <taxon>Metazoa</taxon>
        <taxon>Chordata</taxon>
        <taxon>Craniata</taxon>
        <taxon>Vertebrata</taxon>
        <taxon>Euteleostomi</taxon>
        <taxon>Archelosauria</taxon>
        <taxon>Archosauria</taxon>
        <taxon>Dinosauria</taxon>
        <taxon>Saurischia</taxon>
        <taxon>Theropoda</taxon>
        <taxon>Coelurosauria</taxon>
        <taxon>Aves</taxon>
        <taxon>Neognathae</taxon>
        <taxon>Neoaves</taxon>
        <taxon>Telluraves</taxon>
        <taxon>Australaves</taxon>
        <taxon>Passeriformes</taxon>
        <taxon>Eurylaimidae</taxon>
        <taxon>Serilophus</taxon>
    </lineage>
</organism>
<feature type="non-terminal residue" evidence="11">
    <location>
        <position position="1"/>
    </location>
</feature>
<dbReference type="Proteomes" id="UP000553648">
    <property type="component" value="Unassembled WGS sequence"/>
</dbReference>
<evidence type="ECO:0000313" key="12">
    <source>
        <dbReference type="Proteomes" id="UP000553648"/>
    </source>
</evidence>
<keyword evidence="4" id="KW-0732">Signal</keyword>
<keyword evidence="5 8" id="KW-0175">Coiled coil</keyword>
<dbReference type="CDD" id="cd00087">
    <property type="entry name" value="FReD"/>
    <property type="match status" value="1"/>
</dbReference>
<dbReference type="PROSITE" id="PS51406">
    <property type="entry name" value="FIBRINOGEN_C_2"/>
    <property type="match status" value="1"/>
</dbReference>
<feature type="domain" description="Fibrinogen C-terminal" evidence="10">
    <location>
        <begin position="259"/>
        <end position="487"/>
    </location>
</feature>
<proteinExistence type="predicted"/>
<evidence type="ECO:0000256" key="4">
    <source>
        <dbReference type="ARBA" id="ARBA00022729"/>
    </source>
</evidence>
<dbReference type="GO" id="GO:0001525">
    <property type="term" value="P:angiogenesis"/>
    <property type="evidence" value="ECO:0007669"/>
    <property type="project" value="UniProtKB-KW"/>
</dbReference>
<evidence type="ECO:0000256" key="3">
    <source>
        <dbReference type="ARBA" id="ARBA00022657"/>
    </source>
</evidence>
<accession>A0A7L1D1N7</accession>
<dbReference type="GO" id="GO:0007596">
    <property type="term" value="P:blood coagulation"/>
    <property type="evidence" value="ECO:0007669"/>
    <property type="project" value="InterPro"/>
</dbReference>
<comment type="subcellular location">
    <subcellularLocation>
        <location evidence="1">Secreted</location>
    </subcellularLocation>
</comment>
<dbReference type="PANTHER" id="PTHR47221">
    <property type="entry name" value="FIBRINOGEN ALPHA CHAIN"/>
    <property type="match status" value="1"/>
</dbReference>
<evidence type="ECO:0000256" key="7">
    <source>
        <dbReference type="ARBA" id="ARBA00023180"/>
    </source>
</evidence>
<dbReference type="AlphaFoldDB" id="A0A7L1D1N7"/>
<keyword evidence="6" id="KW-1015">Disulfide bond</keyword>
<dbReference type="InterPro" id="IPR002181">
    <property type="entry name" value="Fibrinogen_a/b/g_C_dom"/>
</dbReference>
<dbReference type="PROSITE" id="PS00514">
    <property type="entry name" value="FIBRINOGEN_C_1"/>
    <property type="match status" value="1"/>
</dbReference>
<dbReference type="InterPro" id="IPR057439">
    <property type="entry name" value="ANG-1/2/4"/>
</dbReference>
<dbReference type="FunFam" id="3.90.215.10:FF:000001">
    <property type="entry name" value="Tenascin isoform 1"/>
    <property type="match status" value="1"/>
</dbReference>
<name>A0A7L1D1N7_9PASS</name>
<gene>
    <name evidence="11" type="primary">Angpt4</name>
    <name evidence="11" type="ORF">SERLUN_R08914</name>
</gene>
<dbReference type="Pfam" id="PF25443">
    <property type="entry name" value="ANG-1"/>
    <property type="match status" value="1"/>
</dbReference>
<dbReference type="FunFam" id="4.10.530.10:FF:000001">
    <property type="entry name" value="angiopoietin-2 isoform X1"/>
    <property type="match status" value="1"/>
</dbReference>
<dbReference type="InterPro" id="IPR020837">
    <property type="entry name" value="Fibrinogen_CS"/>
</dbReference>
<feature type="non-terminal residue" evidence="11">
    <location>
        <position position="488"/>
    </location>
</feature>
<feature type="region of interest" description="Disordered" evidence="9">
    <location>
        <begin position="36"/>
        <end position="64"/>
    </location>
</feature>
<evidence type="ECO:0000256" key="6">
    <source>
        <dbReference type="ARBA" id="ARBA00023157"/>
    </source>
</evidence>
<evidence type="ECO:0000256" key="8">
    <source>
        <dbReference type="SAM" id="Coils"/>
    </source>
</evidence>
<keyword evidence="7" id="KW-0325">Glycoprotein</keyword>
<dbReference type="GO" id="GO:0005576">
    <property type="term" value="C:extracellular region"/>
    <property type="evidence" value="ECO:0007669"/>
    <property type="project" value="UniProtKB-SubCell"/>
</dbReference>
<dbReference type="NCBIfam" id="NF040941">
    <property type="entry name" value="GGGWT_bact"/>
    <property type="match status" value="1"/>
</dbReference>
<dbReference type="InterPro" id="IPR036056">
    <property type="entry name" value="Fibrinogen-like_C"/>
</dbReference>
<dbReference type="SUPFAM" id="SSF56496">
    <property type="entry name" value="Fibrinogen C-terminal domain-like"/>
    <property type="match status" value="1"/>
</dbReference>
<evidence type="ECO:0000256" key="5">
    <source>
        <dbReference type="ARBA" id="ARBA00023054"/>
    </source>
</evidence>
<evidence type="ECO:0000259" key="10">
    <source>
        <dbReference type="PROSITE" id="PS51406"/>
    </source>
</evidence>
<sequence>QRRVLDGGERRRYHRVQHGHCSYTFVLPEADPLPCPAATGPGPGPANALLQRDSPAGTANAGHGAAQRLQHLERILENSTQWLLKLESYIQSGMKPEMAELGQTAAQNQTAAMLEIGSSLLNRSAEQSRKLTDVEAQVLNQTWRIEMQLQENSLSTTKLEKQLLLQTNEIHKLQNRNNILEVRVLEMETKQQAELAGAHLEKEKLQRLLSRQSGTIEELEKTLLAASANTSLLQRQQLQLLQSVQSLVRLVSQSRATLVGEDQQFQDCAEVRRAGIRTSGIYTLHIANLSEPKKSIPLSSLQAYCDMETDRGGWTVIQLRANGSLSFQRSWREYKQGFGDAAGEYWLGNEAVHLLTSQVPYALRVELQDWEGSQVYAHYGKFQLGSERQLYRLSLQDYSGTAGQQSGLALQGTQFSTRDADNDNCLCKCAQMLSGGWWFDACGLSNLNGIYYPARNNIRKLNGIRWHHFQGPSYSLKGTRMMIRPTSF</sequence>
<dbReference type="OrthoDB" id="9933375at2759"/>
<feature type="compositionally biased region" description="Low complexity" evidence="9">
    <location>
        <begin position="36"/>
        <end position="50"/>
    </location>
</feature>
<feature type="coiled-coil region" evidence="8">
    <location>
        <begin position="156"/>
        <end position="236"/>
    </location>
</feature>
<dbReference type="Gene3D" id="3.90.215.10">
    <property type="entry name" value="Gamma Fibrinogen, chain A, domain 1"/>
    <property type="match status" value="1"/>
</dbReference>
<evidence type="ECO:0000256" key="9">
    <source>
        <dbReference type="SAM" id="MobiDB-lite"/>
    </source>
</evidence>
<dbReference type="InterPro" id="IPR037579">
    <property type="entry name" value="FIB_ANG-like"/>
</dbReference>
<evidence type="ECO:0000313" key="11">
    <source>
        <dbReference type="EMBL" id="NXM69688.1"/>
    </source>
</evidence>